<protein>
    <submittedName>
        <fullName evidence="4">SCP-like domain protein</fullName>
    </submittedName>
</protein>
<gene>
    <name evidence="4" type="ordered locus">Geob_3219</name>
</gene>
<dbReference type="Gene3D" id="3.40.33.10">
    <property type="entry name" value="CAP"/>
    <property type="match status" value="1"/>
</dbReference>
<proteinExistence type="predicted"/>
<dbReference type="PANTHER" id="PTHR31157:SF1">
    <property type="entry name" value="SCP DOMAIN-CONTAINING PROTEIN"/>
    <property type="match status" value="1"/>
</dbReference>
<evidence type="ECO:0000259" key="3">
    <source>
        <dbReference type="Pfam" id="PF00188"/>
    </source>
</evidence>
<keyword evidence="5" id="KW-1185">Reference proteome</keyword>
<feature type="region of interest" description="Disordered" evidence="1">
    <location>
        <begin position="30"/>
        <end position="134"/>
    </location>
</feature>
<dbReference type="RefSeq" id="WP_012648290.1">
    <property type="nucleotide sequence ID" value="NC_011979.1"/>
</dbReference>
<dbReference type="CDD" id="cd05379">
    <property type="entry name" value="CAP_bacterial"/>
    <property type="match status" value="1"/>
</dbReference>
<dbReference type="STRING" id="316067.Geob_3219"/>
<keyword evidence="2" id="KW-0732">Signal</keyword>
<dbReference type="InterPro" id="IPR035940">
    <property type="entry name" value="CAP_sf"/>
</dbReference>
<evidence type="ECO:0000313" key="4">
    <source>
        <dbReference type="EMBL" id="ACM21562.1"/>
    </source>
</evidence>
<dbReference type="SUPFAM" id="SSF55797">
    <property type="entry name" value="PR-1-like"/>
    <property type="match status" value="1"/>
</dbReference>
<feature type="compositionally biased region" description="Low complexity" evidence="1">
    <location>
        <begin position="64"/>
        <end position="81"/>
    </location>
</feature>
<dbReference type="Proteomes" id="UP000007721">
    <property type="component" value="Chromosome"/>
</dbReference>
<feature type="compositionally biased region" description="Low complexity" evidence="1">
    <location>
        <begin position="89"/>
        <end position="134"/>
    </location>
</feature>
<evidence type="ECO:0000256" key="1">
    <source>
        <dbReference type="SAM" id="MobiDB-lite"/>
    </source>
</evidence>
<dbReference type="eggNOG" id="COG2340">
    <property type="taxonomic scope" value="Bacteria"/>
</dbReference>
<feature type="compositionally biased region" description="Polar residues" evidence="1">
    <location>
        <begin position="30"/>
        <end position="63"/>
    </location>
</feature>
<dbReference type="KEGG" id="geo:Geob_3219"/>
<feature type="signal peptide" evidence="2">
    <location>
        <begin position="1"/>
        <end position="18"/>
    </location>
</feature>
<feature type="chain" id="PRO_5002886625" evidence="2">
    <location>
        <begin position="19"/>
        <end position="276"/>
    </location>
</feature>
<dbReference type="HOGENOM" id="CLU_048111_3_0_7"/>
<dbReference type="AlphaFoldDB" id="B9M4A7"/>
<evidence type="ECO:0000313" key="5">
    <source>
        <dbReference type="Proteomes" id="UP000007721"/>
    </source>
</evidence>
<reference evidence="4 5" key="1">
    <citation type="submission" date="2009-01" db="EMBL/GenBank/DDBJ databases">
        <title>Complete sequence of Geobacter sp. FRC-32.</title>
        <authorList>
            <consortium name="US DOE Joint Genome Institute"/>
            <person name="Lucas S."/>
            <person name="Copeland A."/>
            <person name="Lapidus A."/>
            <person name="Glavina del Rio T."/>
            <person name="Dalin E."/>
            <person name="Tice H."/>
            <person name="Bruce D."/>
            <person name="Goodwin L."/>
            <person name="Pitluck S."/>
            <person name="Saunders E."/>
            <person name="Brettin T."/>
            <person name="Detter J.C."/>
            <person name="Han C."/>
            <person name="Larimer F."/>
            <person name="Land M."/>
            <person name="Hauser L."/>
            <person name="Kyrpides N."/>
            <person name="Ovchinnikova G."/>
            <person name="Kostka J."/>
            <person name="Richardson P."/>
        </authorList>
    </citation>
    <scope>NUCLEOTIDE SEQUENCE [LARGE SCALE GENOMIC DNA]</scope>
    <source>
        <strain evidence="5">DSM 22248 / JCM 15807 / FRC-32</strain>
    </source>
</reference>
<dbReference type="Pfam" id="PF00188">
    <property type="entry name" value="CAP"/>
    <property type="match status" value="1"/>
</dbReference>
<organism evidence="4 5">
    <name type="scientific">Geotalea daltonii (strain DSM 22248 / JCM 15807 / FRC-32)</name>
    <name type="common">Geobacter daltonii</name>
    <dbReference type="NCBI Taxonomy" id="316067"/>
    <lineage>
        <taxon>Bacteria</taxon>
        <taxon>Pseudomonadati</taxon>
        <taxon>Thermodesulfobacteriota</taxon>
        <taxon>Desulfuromonadia</taxon>
        <taxon>Geobacterales</taxon>
        <taxon>Geobacteraceae</taxon>
        <taxon>Geotalea</taxon>
    </lineage>
</organism>
<evidence type="ECO:0000256" key="2">
    <source>
        <dbReference type="SAM" id="SignalP"/>
    </source>
</evidence>
<accession>B9M4A7</accession>
<dbReference type="EMBL" id="CP001390">
    <property type="protein sequence ID" value="ACM21562.1"/>
    <property type="molecule type" value="Genomic_DNA"/>
</dbReference>
<dbReference type="InterPro" id="IPR014044">
    <property type="entry name" value="CAP_dom"/>
</dbReference>
<dbReference type="PANTHER" id="PTHR31157">
    <property type="entry name" value="SCP DOMAIN-CONTAINING PROTEIN"/>
    <property type="match status" value="1"/>
</dbReference>
<sequence>MRLVAWFTAMVLVGTLNGCGSGSGDSGTNIAAQTGNGGSFASENGSTVTTGPGTASPANTQEGTATATPTTNTPSSDTSAPISTETINPTTVPDTTASTATMPNTVPTAPAPAQTTTTTTEPTSANPAPASSSTGSAMQAAMVAAINKARLSGMTCGTTYYGPTTAITWNDQIGSAASRHSNDMAARDFFSHTGSDGSSAGDRLTQAGYIWSTYGENIAVGYSTPAAVVQAWLNSEGHCRNIMNPAYLEIGAGAATGTYRGVPAMDYWTLDLGKKR</sequence>
<name>B9M4A7_GEODF</name>
<feature type="domain" description="SCP" evidence="3">
    <location>
        <begin position="145"/>
        <end position="270"/>
    </location>
</feature>